<feature type="compositionally biased region" description="Polar residues" evidence="6">
    <location>
        <begin position="23"/>
        <end position="42"/>
    </location>
</feature>
<keyword evidence="5" id="KW-0206">Cytoskeleton</keyword>
<name>A0A4Z2BWK6_9TELE</name>
<keyword evidence="4" id="KW-0175">Coiled coil</keyword>
<feature type="compositionally biased region" description="Basic and acidic residues" evidence="6">
    <location>
        <begin position="218"/>
        <end position="229"/>
    </location>
</feature>
<evidence type="ECO:0000256" key="3">
    <source>
        <dbReference type="ARBA" id="ARBA00022490"/>
    </source>
</evidence>
<dbReference type="Proteomes" id="UP000516260">
    <property type="component" value="Chromosome 17"/>
</dbReference>
<accession>A0A4Z2BWK6</accession>
<dbReference type="GO" id="GO:0000226">
    <property type="term" value="P:microtubule cytoskeleton organization"/>
    <property type="evidence" value="ECO:0007669"/>
    <property type="project" value="InterPro"/>
</dbReference>
<feature type="compositionally biased region" description="Basic and acidic residues" evidence="6">
    <location>
        <begin position="268"/>
        <end position="304"/>
    </location>
</feature>
<evidence type="ECO:0000256" key="5">
    <source>
        <dbReference type="ARBA" id="ARBA00023212"/>
    </source>
</evidence>
<comment type="subcellular location">
    <subcellularLocation>
        <location evidence="1">Cytoplasm</location>
        <location evidence="1">Cytoskeleton</location>
    </subcellularLocation>
</comment>
<evidence type="ECO:0008006" key="9">
    <source>
        <dbReference type="Google" id="ProtNLM"/>
    </source>
</evidence>
<comment type="similarity">
    <text evidence="2">Belongs to the MAP7 family.</text>
</comment>
<feature type="compositionally biased region" description="Low complexity" evidence="6">
    <location>
        <begin position="9"/>
        <end position="22"/>
    </location>
</feature>
<evidence type="ECO:0000256" key="6">
    <source>
        <dbReference type="SAM" id="MobiDB-lite"/>
    </source>
</evidence>
<proteinExistence type="inferred from homology"/>
<dbReference type="PANTHER" id="PTHR15073">
    <property type="entry name" value="MICROTUBULE-ASSOCIATED PROTEIN"/>
    <property type="match status" value="1"/>
</dbReference>
<dbReference type="AlphaFoldDB" id="A0A4Z2BWK6"/>
<feature type="compositionally biased region" description="Polar residues" evidence="6">
    <location>
        <begin position="181"/>
        <end position="191"/>
    </location>
</feature>
<dbReference type="PANTHER" id="PTHR15073:SF3">
    <property type="entry name" value="MAP7 DOMAIN-CONTAINING PROTEIN 2"/>
    <property type="match status" value="1"/>
</dbReference>
<evidence type="ECO:0000256" key="1">
    <source>
        <dbReference type="ARBA" id="ARBA00004245"/>
    </source>
</evidence>
<dbReference type="EMBL" id="SWLE01000009">
    <property type="protein sequence ID" value="TNM96108.1"/>
    <property type="molecule type" value="Genomic_DNA"/>
</dbReference>
<feature type="compositionally biased region" description="Basic and acidic residues" evidence="6">
    <location>
        <begin position="45"/>
        <end position="129"/>
    </location>
</feature>
<evidence type="ECO:0000313" key="8">
    <source>
        <dbReference type="Proteomes" id="UP000516260"/>
    </source>
</evidence>
<dbReference type="Pfam" id="PF05672">
    <property type="entry name" value="MAP7"/>
    <property type="match status" value="1"/>
</dbReference>
<feature type="region of interest" description="Disordered" evidence="6">
    <location>
        <begin position="454"/>
        <end position="473"/>
    </location>
</feature>
<dbReference type="GO" id="GO:0015630">
    <property type="term" value="C:microtubule cytoskeleton"/>
    <property type="evidence" value="ECO:0007669"/>
    <property type="project" value="InterPro"/>
</dbReference>
<dbReference type="InterPro" id="IPR008604">
    <property type="entry name" value="MAP7_fam"/>
</dbReference>
<reference evidence="7 8" key="1">
    <citation type="submission" date="2019-04" db="EMBL/GenBank/DDBJ databases">
        <title>The sequence and de novo assembly of Takifugu bimaculatus genome using PacBio and Hi-C technologies.</title>
        <authorList>
            <person name="Xu P."/>
            <person name="Liu B."/>
            <person name="Zhou Z."/>
        </authorList>
    </citation>
    <scope>NUCLEOTIDE SEQUENCE [LARGE SCALE GENOMIC DNA]</scope>
    <source>
        <strain evidence="7">TB-2018</strain>
        <tissue evidence="7">Muscle</tissue>
    </source>
</reference>
<protein>
    <recommendedName>
        <fullName evidence="9">MAP7 domain-containing protein</fullName>
    </recommendedName>
</protein>
<feature type="compositionally biased region" description="Basic and acidic residues" evidence="6">
    <location>
        <begin position="324"/>
        <end position="433"/>
    </location>
</feature>
<feature type="compositionally biased region" description="Low complexity" evidence="6">
    <location>
        <begin position="206"/>
        <end position="217"/>
    </location>
</feature>
<evidence type="ECO:0000313" key="7">
    <source>
        <dbReference type="EMBL" id="TNM96108.1"/>
    </source>
</evidence>
<evidence type="ECO:0000256" key="2">
    <source>
        <dbReference type="ARBA" id="ARBA00007525"/>
    </source>
</evidence>
<comment type="caution">
    <text evidence="7">The sequence shown here is derived from an EMBL/GenBank/DDBJ whole genome shotgun (WGS) entry which is preliminary data.</text>
</comment>
<gene>
    <name evidence="7" type="ORF">fugu_015769</name>
</gene>
<dbReference type="InterPro" id="IPR051483">
    <property type="entry name" value="MAP7_domain-containing"/>
</dbReference>
<organism evidence="7 8">
    <name type="scientific">Takifugu bimaculatus</name>
    <dbReference type="NCBI Taxonomy" id="433685"/>
    <lineage>
        <taxon>Eukaryota</taxon>
        <taxon>Metazoa</taxon>
        <taxon>Chordata</taxon>
        <taxon>Craniata</taxon>
        <taxon>Vertebrata</taxon>
        <taxon>Euteleostomi</taxon>
        <taxon>Actinopterygii</taxon>
        <taxon>Neopterygii</taxon>
        <taxon>Teleostei</taxon>
        <taxon>Neoteleostei</taxon>
        <taxon>Acanthomorphata</taxon>
        <taxon>Eupercaria</taxon>
        <taxon>Tetraodontiformes</taxon>
        <taxon>Tetradontoidea</taxon>
        <taxon>Tetraodontidae</taxon>
        <taxon>Takifugu</taxon>
    </lineage>
</organism>
<feature type="region of interest" description="Disordered" evidence="6">
    <location>
        <begin position="1"/>
        <end position="433"/>
    </location>
</feature>
<evidence type="ECO:0000256" key="4">
    <source>
        <dbReference type="ARBA" id="ARBA00023054"/>
    </source>
</evidence>
<keyword evidence="8" id="KW-1185">Reference proteome</keyword>
<sequence>MTEVAPGCPGTALAPPHTAPTASRNASPCRSASDHGSPSGTRRQLAKDKREEDEKAQELLEALRDKERRAQQQLDRCAEERGRKMEEQRRKEQKRRAAAEEKRRQQQEAEKERLEALVRKRAGGNERRGGGGGGGGGGETRDHLEHRPKRWTWGGPPDGVEGNPKTPPSHAIGSALPNELSAASCTRQSCNVGDFLSPPAMDPPVSKELSSSSSAIHSSERASPKDHKTYRSSSNRRSTAGFPEETSRAKTPTYPPSPLRQRATTPSVEDRGHAELKGHSSLERKTKSETSEKKMPKSSSKELTADSPVTATGRSAAGTTDAEEASRLLAERRRLARIQKEQEERERQEEERLRAEEEQRRLQEARERQERAAQQAEEERVRQEEERRTREDEERRQKEQRWKDMQDQLDKEREEAFLRAQREAERKRQERELLHIQEEQERLQRKKRIEEIMKRTRKSEVEPLPTAGADTRTDLIVHPEEEAGSPAEAPVITLGSLETKSCVDELSDGVQSMDVSPVSREEQASAQDFSPVMEEHVLDLEAPGRHSTQTPTYPKVQASSGVGDLNKNLLIQACSAESSQLMCSVGPSKLDVQ</sequence>
<keyword evidence="3" id="KW-0963">Cytoplasm</keyword>
<feature type="region of interest" description="Disordered" evidence="6">
    <location>
        <begin position="509"/>
        <end position="531"/>
    </location>
</feature>